<protein>
    <submittedName>
        <fullName evidence="1">Uncharacterized protein</fullName>
    </submittedName>
</protein>
<dbReference type="Proteomes" id="UP000243579">
    <property type="component" value="Unassembled WGS sequence"/>
</dbReference>
<evidence type="ECO:0000313" key="1">
    <source>
        <dbReference type="EMBL" id="OQR84629.1"/>
    </source>
</evidence>
<dbReference type="AlphaFoldDB" id="A0A1V9YG01"/>
<dbReference type="PANTHER" id="PTHR36074:SF1">
    <property type="entry name" value="ISOPENTENYL-DIPHOSPHATE DELTA-ISOMERASE"/>
    <property type="match status" value="1"/>
</dbReference>
<sequence>MTIMGPLETSITTVPEKSLESLLENPRPFLRSAFRTVCREASLRLNGKDYLVDRRAFLAHLRADALVHTALASALLELHRAVGDRIAGRLPPTYACDCTLVLLPWLANFGRAVSYPTVTRLLEGWCLEHLGPRITGSKLVKDIFFSSLRKFCRLQSKELVAQRMLSTAAKASLLPTLAIFLVEQAVLLWNGAPSYGRETLRQVVRAVGAIGGAAIGAALGSLVEPGAWTLLGAGLGQVLCTLPSPADRVYPRAYELFAPGGDPLYIVSVGADKHLVY</sequence>
<reference evidence="1 2" key="1">
    <citation type="journal article" date="2014" name="Genome Biol. Evol.">
        <title>The secreted proteins of Achlya hypogyna and Thraustotheca clavata identify the ancestral oomycete secretome and reveal gene acquisitions by horizontal gene transfer.</title>
        <authorList>
            <person name="Misner I."/>
            <person name="Blouin N."/>
            <person name="Leonard G."/>
            <person name="Richards T.A."/>
            <person name="Lane C.E."/>
        </authorList>
    </citation>
    <scope>NUCLEOTIDE SEQUENCE [LARGE SCALE GENOMIC DNA]</scope>
    <source>
        <strain evidence="1 2">ATCC 48635</strain>
    </source>
</reference>
<dbReference type="OrthoDB" id="68031at2759"/>
<organism evidence="1 2">
    <name type="scientific">Achlya hypogyna</name>
    <name type="common">Oomycete</name>
    <name type="synonym">Protoachlya hypogyna</name>
    <dbReference type="NCBI Taxonomy" id="1202772"/>
    <lineage>
        <taxon>Eukaryota</taxon>
        <taxon>Sar</taxon>
        <taxon>Stramenopiles</taxon>
        <taxon>Oomycota</taxon>
        <taxon>Saprolegniomycetes</taxon>
        <taxon>Saprolegniales</taxon>
        <taxon>Achlyaceae</taxon>
        <taxon>Achlya</taxon>
    </lineage>
</organism>
<accession>A0A1V9YG01</accession>
<keyword evidence="2" id="KW-1185">Reference proteome</keyword>
<name>A0A1V9YG01_ACHHY</name>
<dbReference type="PANTHER" id="PTHR36074">
    <property type="entry name" value="ISOPENTENYL-DIPHOSPHATE DELTA-ISOMERASE"/>
    <property type="match status" value="1"/>
</dbReference>
<dbReference type="EMBL" id="JNBR01001843">
    <property type="protein sequence ID" value="OQR84629.1"/>
    <property type="molecule type" value="Genomic_DNA"/>
</dbReference>
<proteinExistence type="predicted"/>
<evidence type="ECO:0000313" key="2">
    <source>
        <dbReference type="Proteomes" id="UP000243579"/>
    </source>
</evidence>
<comment type="caution">
    <text evidence="1">The sequence shown here is derived from an EMBL/GenBank/DDBJ whole genome shotgun (WGS) entry which is preliminary data.</text>
</comment>
<gene>
    <name evidence="1" type="ORF">ACHHYP_13126</name>
</gene>